<feature type="signal peptide" evidence="12">
    <location>
        <begin position="1"/>
        <end position="34"/>
    </location>
</feature>
<accession>A0A2N8L418</accession>
<evidence type="ECO:0000256" key="9">
    <source>
        <dbReference type="ARBA" id="ARBA00023237"/>
    </source>
</evidence>
<evidence type="ECO:0000259" key="13">
    <source>
        <dbReference type="Pfam" id="PF00263"/>
    </source>
</evidence>
<dbReference type="InterPro" id="IPR004846">
    <property type="entry name" value="T2SS/T3SS_dom"/>
</dbReference>
<dbReference type="EMBL" id="POSP01000001">
    <property type="protein sequence ID" value="PND40449.1"/>
    <property type="molecule type" value="Genomic_DNA"/>
</dbReference>
<evidence type="ECO:0000256" key="12">
    <source>
        <dbReference type="SAM" id="SignalP"/>
    </source>
</evidence>
<dbReference type="InterPro" id="IPR013356">
    <property type="entry name" value="T2SS_GspD"/>
</dbReference>
<evidence type="ECO:0000256" key="5">
    <source>
        <dbReference type="ARBA" id="ARBA00022692"/>
    </source>
</evidence>
<feature type="region of interest" description="Disordered" evidence="11">
    <location>
        <begin position="712"/>
        <end position="755"/>
    </location>
</feature>
<dbReference type="Pfam" id="PF00263">
    <property type="entry name" value="Secretin"/>
    <property type="match status" value="1"/>
</dbReference>
<evidence type="ECO:0000259" key="14">
    <source>
        <dbReference type="Pfam" id="PF03958"/>
    </source>
</evidence>
<dbReference type="PANTHER" id="PTHR30332:SF24">
    <property type="entry name" value="SECRETIN GSPD-RELATED"/>
    <property type="match status" value="1"/>
</dbReference>
<name>A0A2N8L418_9BURK</name>
<dbReference type="Gene3D" id="3.30.1370.120">
    <property type="match status" value="3"/>
</dbReference>
<dbReference type="RefSeq" id="WP_102766138.1">
    <property type="nucleotide sequence ID" value="NZ_POSP01000001.1"/>
</dbReference>
<organism evidence="16 17">
    <name type="scientific">Kinneretia aquatilis</name>
    <dbReference type="NCBI Taxonomy" id="2070761"/>
    <lineage>
        <taxon>Bacteria</taxon>
        <taxon>Pseudomonadati</taxon>
        <taxon>Pseudomonadota</taxon>
        <taxon>Betaproteobacteria</taxon>
        <taxon>Burkholderiales</taxon>
        <taxon>Sphaerotilaceae</taxon>
        <taxon>Roseateles</taxon>
    </lineage>
</organism>
<comment type="subcellular location">
    <subcellularLocation>
        <location evidence="1 10">Cell outer membrane</location>
    </subcellularLocation>
</comment>
<evidence type="ECO:0000256" key="11">
    <source>
        <dbReference type="SAM" id="MobiDB-lite"/>
    </source>
</evidence>
<keyword evidence="5" id="KW-0812">Transmembrane</keyword>
<dbReference type="InterPro" id="IPR038591">
    <property type="entry name" value="NolW-like_sf"/>
</dbReference>
<keyword evidence="3 10" id="KW-0813">Transport</keyword>
<evidence type="ECO:0000256" key="6">
    <source>
        <dbReference type="ARBA" id="ARBA00022729"/>
    </source>
</evidence>
<dbReference type="AlphaFoldDB" id="A0A2N8L418"/>
<feature type="chain" id="PRO_5014964398" evidence="12">
    <location>
        <begin position="35"/>
        <end position="755"/>
    </location>
</feature>
<evidence type="ECO:0000256" key="4">
    <source>
        <dbReference type="ARBA" id="ARBA00022452"/>
    </source>
</evidence>
<keyword evidence="4" id="KW-1134">Transmembrane beta strand</keyword>
<dbReference type="GO" id="GO:0015628">
    <property type="term" value="P:protein secretion by the type II secretion system"/>
    <property type="evidence" value="ECO:0007669"/>
    <property type="project" value="InterPro"/>
</dbReference>
<dbReference type="InterPro" id="IPR001775">
    <property type="entry name" value="GspD/PilQ"/>
</dbReference>
<keyword evidence="8" id="KW-0472">Membrane</keyword>
<evidence type="ECO:0000256" key="10">
    <source>
        <dbReference type="RuleBase" id="RU004004"/>
    </source>
</evidence>
<keyword evidence="9" id="KW-0998">Cell outer membrane</keyword>
<evidence type="ECO:0000256" key="7">
    <source>
        <dbReference type="ARBA" id="ARBA00022927"/>
    </source>
</evidence>
<protein>
    <submittedName>
        <fullName evidence="16">Type II secretion system protein GspD</fullName>
    </submittedName>
</protein>
<evidence type="ECO:0000259" key="15">
    <source>
        <dbReference type="Pfam" id="PF21305"/>
    </source>
</evidence>
<dbReference type="Pfam" id="PF21305">
    <property type="entry name" value="type_II_gspD_N0"/>
    <property type="match status" value="1"/>
</dbReference>
<dbReference type="GO" id="GO:0009279">
    <property type="term" value="C:cell outer membrane"/>
    <property type="evidence" value="ECO:0007669"/>
    <property type="project" value="UniProtKB-SubCell"/>
</dbReference>
<keyword evidence="17" id="KW-1185">Reference proteome</keyword>
<reference evidence="16 17" key="1">
    <citation type="submission" date="2018-01" db="EMBL/GenBank/DDBJ databases">
        <title>Draft genome sequence of Paucibacter aquatile CR182 isolated from freshwater of the Nakdong River.</title>
        <authorList>
            <person name="Choi A."/>
            <person name="Chung E.J."/>
        </authorList>
    </citation>
    <scope>NUCLEOTIDE SEQUENCE [LARGE SCALE GENOMIC DNA]</scope>
    <source>
        <strain evidence="16 17">CR182</strain>
    </source>
</reference>
<feature type="domain" description="Type II/III secretion system secretin-like" evidence="13">
    <location>
        <begin position="516"/>
        <end position="685"/>
    </location>
</feature>
<feature type="compositionally biased region" description="Low complexity" evidence="11">
    <location>
        <begin position="357"/>
        <end position="382"/>
    </location>
</feature>
<gene>
    <name evidence="16" type="primary">gspD</name>
    <name evidence="16" type="ORF">C1O66_00980</name>
</gene>
<dbReference type="InterPro" id="IPR049371">
    <property type="entry name" value="GspD-like_N0"/>
</dbReference>
<dbReference type="Pfam" id="PF03958">
    <property type="entry name" value="Secretin_N"/>
    <property type="match status" value="3"/>
</dbReference>
<comment type="similarity">
    <text evidence="2">Belongs to the bacterial secretin family. GSP D subfamily.</text>
</comment>
<proteinExistence type="inferred from homology"/>
<evidence type="ECO:0000313" key="16">
    <source>
        <dbReference type="EMBL" id="PND40449.1"/>
    </source>
</evidence>
<feature type="region of interest" description="Disordered" evidence="11">
    <location>
        <begin position="357"/>
        <end position="386"/>
    </location>
</feature>
<dbReference type="PRINTS" id="PR00811">
    <property type="entry name" value="BCTERIALGSPD"/>
</dbReference>
<dbReference type="GO" id="GO:0015627">
    <property type="term" value="C:type II protein secretion system complex"/>
    <property type="evidence" value="ECO:0007669"/>
    <property type="project" value="InterPro"/>
</dbReference>
<evidence type="ECO:0000256" key="2">
    <source>
        <dbReference type="ARBA" id="ARBA00006980"/>
    </source>
</evidence>
<dbReference type="Proteomes" id="UP000235916">
    <property type="component" value="Unassembled WGS sequence"/>
</dbReference>
<keyword evidence="7" id="KW-0653">Protein transport</keyword>
<feature type="domain" description="NolW-like" evidence="14">
    <location>
        <begin position="214"/>
        <end position="287"/>
    </location>
</feature>
<dbReference type="PANTHER" id="PTHR30332">
    <property type="entry name" value="PROBABLE GENERAL SECRETION PATHWAY PROTEIN D"/>
    <property type="match status" value="1"/>
</dbReference>
<dbReference type="OrthoDB" id="9775455at2"/>
<dbReference type="NCBIfam" id="TIGR02517">
    <property type="entry name" value="type_II_gspD"/>
    <property type="match status" value="1"/>
</dbReference>
<feature type="domain" description="NolW-like" evidence="14">
    <location>
        <begin position="297"/>
        <end position="422"/>
    </location>
</feature>
<feature type="region of interest" description="Disordered" evidence="11">
    <location>
        <begin position="599"/>
        <end position="621"/>
    </location>
</feature>
<evidence type="ECO:0000256" key="1">
    <source>
        <dbReference type="ARBA" id="ARBA00004442"/>
    </source>
</evidence>
<feature type="domain" description="NolW-like" evidence="14">
    <location>
        <begin position="150"/>
        <end position="209"/>
    </location>
</feature>
<dbReference type="InterPro" id="IPR050810">
    <property type="entry name" value="Bact_Secretion_Sys_Channel"/>
</dbReference>
<sequence length="755" mass="77811">MNDDKRARIASRGRQAGVSLLTLALLSTPTLSPAATQKPRGSGPAVKAPTPVTLNFVNADIEAVTRAMGVMMNRQFIIDPRVKGQITVYSEQPVTPREAYLNYLAALRGLGFTVVESAGLWKVVPEADAKLQAGSVAVDSSKERGDQILTQVYRLNFENANNLVAVLRPLISPNNTINANPGNNSLVITDYADNLQRLGRIIAAMDTAGATDIELVPLKHAVAADLAPLVLRLTEGGNAAAGAPGQGGSGNVNVVVDPRSNALIVRAANPARLAYTKGIIAKLDQPSLDNNPAGNIRVVYLKNADATKLATVLRAAFAANGGGASGNASGSSGASGGLSGLGGAGGLGAGNLSGAQQAGMGNSSGNTASAAATTPVSASAGPSTGGFVQADPSTNALIITAPDPLYRQIRQVIDQLDGRRAQVYVETLIVKVDASKSGNFGVQWQNLFGNKGDSNITGAGTNFGSGPGNIIQGTAALFGGTNAIASVVKDVPTGLNVGVLKKFGERYTLGAIANFLEAEAGANVLSTPNLVALDNEEAKIVVGRSVPFVTGSYTNTGSGSSTGAVNPFQTYDRKDVGITLRIRSQIGEGGTVRMTVYQENSSVDPTTKADTSGPSTEKSSIETTVSVDDGQILVLGGLLKDEFADSEGRVPGLGSIPLIGNLFKNTGRSRVKTNLMVFLRPVIMRSQDAADRITMDRYDHFRTLQESVKPEPKFALPDTGTPLLPANPTAPIGAAKESPMGATKPPAGAAEKVGP</sequence>
<feature type="domain" description="GspD-like N0" evidence="15">
    <location>
        <begin position="54"/>
        <end position="123"/>
    </location>
</feature>
<dbReference type="InterPro" id="IPR005644">
    <property type="entry name" value="NolW-like"/>
</dbReference>
<evidence type="ECO:0000313" key="17">
    <source>
        <dbReference type="Proteomes" id="UP000235916"/>
    </source>
</evidence>
<evidence type="ECO:0000256" key="3">
    <source>
        <dbReference type="ARBA" id="ARBA00022448"/>
    </source>
</evidence>
<keyword evidence="6 12" id="KW-0732">Signal</keyword>
<evidence type="ECO:0000256" key="8">
    <source>
        <dbReference type="ARBA" id="ARBA00023136"/>
    </source>
</evidence>
<comment type="caution">
    <text evidence="16">The sequence shown here is derived from an EMBL/GenBank/DDBJ whole genome shotgun (WGS) entry which is preliminary data.</text>
</comment>